<dbReference type="PROSITE" id="PS51898">
    <property type="entry name" value="TYR_RECOMBINASE"/>
    <property type="match status" value="1"/>
</dbReference>
<dbReference type="HOGENOM" id="CLU_027562_17_5_11"/>
<evidence type="ECO:0000256" key="1">
    <source>
        <dbReference type="ARBA" id="ARBA00008857"/>
    </source>
</evidence>
<dbReference type="OrthoDB" id="1822491at2"/>
<dbReference type="eggNOG" id="COG0582">
    <property type="taxonomic scope" value="Bacteria"/>
</dbReference>
<organism evidence="9 10">
    <name type="scientific">Nocardiopsis dassonvillei (strain ATCC 23218 / DSM 43111 / CIP 107115 / JCM 7437 / KCTC 9190 / NBRC 14626 / NCTC 10488 / NRRL B-5397 / IMRU 509)</name>
    <name type="common">Actinomadura dassonvillei</name>
    <dbReference type="NCBI Taxonomy" id="446468"/>
    <lineage>
        <taxon>Bacteria</taxon>
        <taxon>Bacillati</taxon>
        <taxon>Actinomycetota</taxon>
        <taxon>Actinomycetes</taxon>
        <taxon>Streptosporangiales</taxon>
        <taxon>Nocardiopsidaceae</taxon>
        <taxon>Nocardiopsis</taxon>
    </lineage>
</organism>
<evidence type="ECO:0000256" key="5">
    <source>
        <dbReference type="PROSITE-ProRule" id="PRU01248"/>
    </source>
</evidence>
<dbReference type="EMBL" id="CP002040">
    <property type="protein sequence ID" value="ADH65571.1"/>
    <property type="molecule type" value="Genomic_DNA"/>
</dbReference>
<gene>
    <name evidence="9" type="ordered locus">Ndas_0121</name>
</gene>
<dbReference type="Pfam" id="PF14659">
    <property type="entry name" value="Phage_int_SAM_3"/>
    <property type="match status" value="1"/>
</dbReference>
<evidence type="ECO:0000256" key="2">
    <source>
        <dbReference type="ARBA" id="ARBA00022908"/>
    </source>
</evidence>
<dbReference type="InterPro" id="IPR010998">
    <property type="entry name" value="Integrase_recombinase_N"/>
</dbReference>
<evidence type="ECO:0000313" key="10">
    <source>
        <dbReference type="Proteomes" id="UP000002219"/>
    </source>
</evidence>
<dbReference type="PROSITE" id="PS51900">
    <property type="entry name" value="CB"/>
    <property type="match status" value="1"/>
</dbReference>
<keyword evidence="4" id="KW-0233">DNA recombination</keyword>
<dbReference type="Pfam" id="PF00589">
    <property type="entry name" value="Phage_integrase"/>
    <property type="match status" value="1"/>
</dbReference>
<sequence>MPVVDTWHKTVKLPDGSARREKSASYGRGKRWAARYRDSNGQQKSPKFRTKPEAERHLKKVEGELARGLYVDPSAGQVTLKEFAEDVVKNASVEESSRHDLERRFRKHVYPFLGGSQLRAIRPSMIQEWIKGRSAELGDQTVRTVFDNLSMVFQAAVDDELIARNPCRAGSVKPPSVTRRKVIPWSVELVSGIRSALPARYQALVVPGAGCGLRQGEVLGLAVDDLSASKHTLHVRRQVKLMAGKPVFAPPKGGKEREVPLPGHVLSALAAHMERFPPVAVTLPWKHFGGKPVTVSLIFTSRERKALNATYVNAYLWKPALVAAGVLPAPPAGERIQAAHDKGFHQLRHHYASVMLDSGVSVRALADFLGHHDPGFTLRTYAHMMPKNEERAREAIDRAWSAVDGLRSPCAPDVRPSDSQGS</sequence>
<dbReference type="InterPro" id="IPR002104">
    <property type="entry name" value="Integrase_catalytic"/>
</dbReference>
<keyword evidence="10" id="KW-1185">Reference proteome</keyword>
<dbReference type="RefSeq" id="WP_013151178.1">
    <property type="nucleotide sequence ID" value="NC_014210.1"/>
</dbReference>
<evidence type="ECO:0000313" key="9">
    <source>
        <dbReference type="EMBL" id="ADH65571.1"/>
    </source>
</evidence>
<comment type="similarity">
    <text evidence="1">Belongs to the 'phage' integrase family.</text>
</comment>
<dbReference type="GO" id="GO:0015074">
    <property type="term" value="P:DNA integration"/>
    <property type="evidence" value="ECO:0007669"/>
    <property type="project" value="UniProtKB-KW"/>
</dbReference>
<dbReference type="Gene3D" id="1.10.443.10">
    <property type="entry name" value="Intergrase catalytic core"/>
    <property type="match status" value="1"/>
</dbReference>
<dbReference type="InterPro" id="IPR013762">
    <property type="entry name" value="Integrase-like_cat_sf"/>
</dbReference>
<keyword evidence="2" id="KW-0229">DNA integration</keyword>
<dbReference type="PANTHER" id="PTHR30349:SF64">
    <property type="entry name" value="PROPHAGE INTEGRASE INTD-RELATED"/>
    <property type="match status" value="1"/>
</dbReference>
<dbReference type="GeneID" id="91488213"/>
<evidence type="ECO:0000259" key="7">
    <source>
        <dbReference type="PROSITE" id="PS51898"/>
    </source>
</evidence>
<dbReference type="STRING" id="446468.Ndas_0121"/>
<keyword evidence="3 5" id="KW-0238">DNA-binding</keyword>
<dbReference type="CDD" id="cd01189">
    <property type="entry name" value="INT_ICEBs1_C_like"/>
    <property type="match status" value="1"/>
</dbReference>
<feature type="region of interest" description="Disordered" evidence="6">
    <location>
        <begin position="14"/>
        <end position="55"/>
    </location>
</feature>
<protein>
    <submittedName>
        <fullName evidence="9">Integrase family protein</fullName>
    </submittedName>
</protein>
<dbReference type="InterPro" id="IPR050090">
    <property type="entry name" value="Tyrosine_recombinase_XerCD"/>
</dbReference>
<evidence type="ECO:0000259" key="8">
    <source>
        <dbReference type="PROSITE" id="PS51900"/>
    </source>
</evidence>
<dbReference type="KEGG" id="nda:Ndas_0121"/>
<dbReference type="InterPro" id="IPR011010">
    <property type="entry name" value="DNA_brk_join_enz"/>
</dbReference>
<evidence type="ECO:0000256" key="4">
    <source>
        <dbReference type="ARBA" id="ARBA00023172"/>
    </source>
</evidence>
<dbReference type="InterPro" id="IPR004107">
    <property type="entry name" value="Integrase_SAM-like_N"/>
</dbReference>
<dbReference type="Gene3D" id="1.10.150.130">
    <property type="match status" value="1"/>
</dbReference>
<evidence type="ECO:0000256" key="6">
    <source>
        <dbReference type="SAM" id="MobiDB-lite"/>
    </source>
</evidence>
<proteinExistence type="inferred from homology"/>
<dbReference type="Proteomes" id="UP000002219">
    <property type="component" value="Chromosome 1"/>
</dbReference>
<feature type="domain" description="Core-binding (CB)" evidence="8">
    <location>
        <begin position="78"/>
        <end position="157"/>
    </location>
</feature>
<accession>D7B717</accession>
<feature type="domain" description="Tyr recombinase" evidence="7">
    <location>
        <begin position="180"/>
        <end position="397"/>
    </location>
</feature>
<dbReference type="InterPro" id="IPR044068">
    <property type="entry name" value="CB"/>
</dbReference>
<dbReference type="SUPFAM" id="SSF56349">
    <property type="entry name" value="DNA breaking-rejoining enzymes"/>
    <property type="match status" value="1"/>
</dbReference>
<dbReference type="GO" id="GO:0006310">
    <property type="term" value="P:DNA recombination"/>
    <property type="evidence" value="ECO:0007669"/>
    <property type="project" value="UniProtKB-KW"/>
</dbReference>
<name>D7B717_NOCDD</name>
<reference evidence="9 10" key="1">
    <citation type="journal article" date="2010" name="Stand. Genomic Sci.">
        <title>Complete genome sequence of Nocardiopsis dassonvillei type strain (IMRU 509).</title>
        <authorList>
            <person name="Sun H."/>
            <person name="Lapidus A."/>
            <person name="Nolan M."/>
            <person name="Lucas S."/>
            <person name="Del Rio T.G."/>
            <person name="Tice H."/>
            <person name="Cheng J.F."/>
            <person name="Tapia R."/>
            <person name="Han C."/>
            <person name="Goodwin L."/>
            <person name="Pitluck S."/>
            <person name="Pagani I."/>
            <person name="Ivanova N."/>
            <person name="Mavromatis K."/>
            <person name="Mikhailova N."/>
            <person name="Pati A."/>
            <person name="Chen A."/>
            <person name="Palaniappan K."/>
            <person name="Land M."/>
            <person name="Hauser L."/>
            <person name="Chang Y.J."/>
            <person name="Jeffries C.D."/>
            <person name="Djao O.D."/>
            <person name="Rohde M."/>
            <person name="Sikorski J."/>
            <person name="Goker M."/>
            <person name="Woyke T."/>
            <person name="Bristow J."/>
            <person name="Eisen J.A."/>
            <person name="Markowitz V."/>
            <person name="Hugenholtz P."/>
            <person name="Kyrpides N.C."/>
            <person name="Klenk H.P."/>
        </authorList>
    </citation>
    <scope>NUCLEOTIDE SEQUENCE [LARGE SCALE GENOMIC DNA]</scope>
    <source>
        <strain evidence="10">ATCC 23218 / DSM 43111 / CIP 107115 / JCM 7437 / KCTC 9190 / NBRC 14626 / NCTC 10488 / NRRL B-5397 / IMRU 509</strain>
    </source>
</reference>
<dbReference type="PANTHER" id="PTHR30349">
    <property type="entry name" value="PHAGE INTEGRASE-RELATED"/>
    <property type="match status" value="1"/>
</dbReference>
<dbReference type="GO" id="GO:0003677">
    <property type="term" value="F:DNA binding"/>
    <property type="evidence" value="ECO:0007669"/>
    <property type="project" value="UniProtKB-UniRule"/>
</dbReference>
<evidence type="ECO:0000256" key="3">
    <source>
        <dbReference type="ARBA" id="ARBA00023125"/>
    </source>
</evidence>
<dbReference type="AlphaFoldDB" id="D7B717"/>